<dbReference type="SUPFAM" id="SSF56601">
    <property type="entry name" value="beta-lactamase/transpeptidase-like"/>
    <property type="match status" value="1"/>
</dbReference>
<dbReference type="EMBL" id="AP021875">
    <property type="protein sequence ID" value="BBO79061.1"/>
    <property type="molecule type" value="Genomic_DNA"/>
</dbReference>
<dbReference type="InterPro" id="IPR001466">
    <property type="entry name" value="Beta-lactam-related"/>
</dbReference>
<evidence type="ECO:0000313" key="2">
    <source>
        <dbReference type="EMBL" id="BBO79061.1"/>
    </source>
</evidence>
<proteinExistence type="predicted"/>
<protein>
    <submittedName>
        <fullName evidence="2">Serine hydrolase</fullName>
    </submittedName>
</protein>
<accession>A0A5K7ZGY3</accession>
<dbReference type="GO" id="GO:0016787">
    <property type="term" value="F:hydrolase activity"/>
    <property type="evidence" value="ECO:0007669"/>
    <property type="project" value="UniProtKB-KW"/>
</dbReference>
<keyword evidence="3" id="KW-1185">Reference proteome</keyword>
<dbReference type="Proteomes" id="UP000427769">
    <property type="component" value="Chromosome"/>
</dbReference>
<dbReference type="InterPro" id="IPR012338">
    <property type="entry name" value="Beta-lactam/transpept-like"/>
</dbReference>
<evidence type="ECO:0000313" key="3">
    <source>
        <dbReference type="Proteomes" id="UP000427769"/>
    </source>
</evidence>
<gene>
    <name evidence="2" type="ORF">DSCW_64780</name>
</gene>
<feature type="domain" description="Beta-lactamase-related" evidence="1">
    <location>
        <begin position="2"/>
        <end position="330"/>
    </location>
</feature>
<dbReference type="PANTHER" id="PTHR46825:SF15">
    <property type="entry name" value="BETA-LACTAMASE-RELATED DOMAIN-CONTAINING PROTEIN"/>
    <property type="match status" value="1"/>
</dbReference>
<dbReference type="Gene3D" id="3.40.710.10">
    <property type="entry name" value="DD-peptidase/beta-lactamase superfamily"/>
    <property type="match status" value="1"/>
</dbReference>
<dbReference type="KEGG" id="dwd:DSCW_64780"/>
<organism evidence="2 3">
    <name type="scientific">Desulfosarcina widdelii</name>
    <dbReference type="NCBI Taxonomy" id="947919"/>
    <lineage>
        <taxon>Bacteria</taxon>
        <taxon>Pseudomonadati</taxon>
        <taxon>Thermodesulfobacteriota</taxon>
        <taxon>Desulfobacteria</taxon>
        <taxon>Desulfobacterales</taxon>
        <taxon>Desulfosarcinaceae</taxon>
        <taxon>Desulfosarcina</taxon>
    </lineage>
</organism>
<dbReference type="Pfam" id="PF00144">
    <property type="entry name" value="Beta-lactamase"/>
    <property type="match status" value="1"/>
</dbReference>
<reference evidence="2 3" key="1">
    <citation type="submission" date="2019-11" db="EMBL/GenBank/DDBJ databases">
        <title>Comparative genomics of hydrocarbon-degrading Desulfosarcina strains.</title>
        <authorList>
            <person name="Watanabe M."/>
            <person name="Kojima H."/>
            <person name="Fukui M."/>
        </authorList>
    </citation>
    <scope>NUCLEOTIDE SEQUENCE [LARGE SCALE GENOMIC DNA]</scope>
    <source>
        <strain evidence="2 3">PP31</strain>
    </source>
</reference>
<sequence length="354" mass="39273">MPALVAAIVLDGKIDAAAAVGTRRANTNNWVSVDDQFLIASCSKAFTATLSAVLIQKGYLQWDTKLKEAFPDLDMRSEYEDITLIQLLSHRAGLPEWIDHLTSKNLTAQFIDNWWNDRRSPVTMRAKYVKENVKQRLADKPGHSVFYSNSGYLIAGAMLEKIMGKPFEQLMTEEVFSPMGLHTAGFGPPVKFDSEYQPVGHSGFFRTVHPGDFPDYMAPAAAIHISIRDWAKFILLHLGIGGDEGVVLETDTISTLHSPPDSSIWRAGAEERGYGIPSLNYALGWYTLDIDKKENLLWHPGGNSGFIAQVVVDPKRKNAVLLATNVRASHNHLFKAINRIKAHYSSLADLPGIE</sequence>
<dbReference type="PANTHER" id="PTHR46825">
    <property type="entry name" value="D-ALANYL-D-ALANINE-CARBOXYPEPTIDASE/ENDOPEPTIDASE AMPH"/>
    <property type="match status" value="1"/>
</dbReference>
<dbReference type="InterPro" id="IPR050491">
    <property type="entry name" value="AmpC-like"/>
</dbReference>
<evidence type="ECO:0000259" key="1">
    <source>
        <dbReference type="Pfam" id="PF00144"/>
    </source>
</evidence>
<keyword evidence="2" id="KW-0378">Hydrolase</keyword>
<name>A0A5K7ZGY3_9BACT</name>
<dbReference type="AlphaFoldDB" id="A0A5K7ZGY3"/>